<keyword evidence="2" id="KW-1003">Cell membrane</keyword>
<feature type="transmembrane region" description="Helical" evidence="6">
    <location>
        <begin position="416"/>
        <end position="440"/>
    </location>
</feature>
<feature type="domain" description="ABC3 transporter permease C-terminal" evidence="7">
    <location>
        <begin position="285"/>
        <end position="400"/>
    </location>
</feature>
<feature type="domain" description="MacB-like periplasmic core" evidence="8">
    <location>
        <begin position="430"/>
        <end position="590"/>
    </location>
</feature>
<dbReference type="PROSITE" id="PS51257">
    <property type="entry name" value="PROKAR_LIPOPROTEIN"/>
    <property type="match status" value="1"/>
</dbReference>
<dbReference type="InterPro" id="IPR050250">
    <property type="entry name" value="Macrolide_Exporter_MacB"/>
</dbReference>
<dbReference type="InterPro" id="IPR025857">
    <property type="entry name" value="MacB_PCD"/>
</dbReference>
<dbReference type="RefSeq" id="WP_377580239.1">
    <property type="nucleotide sequence ID" value="NZ_JBHTKA010000007.1"/>
</dbReference>
<dbReference type="Pfam" id="PF12704">
    <property type="entry name" value="MacB_PCD"/>
    <property type="match status" value="2"/>
</dbReference>
<comment type="subcellular location">
    <subcellularLocation>
        <location evidence="1">Cell membrane</location>
        <topology evidence="1">Multi-pass membrane protein</topology>
    </subcellularLocation>
</comment>
<feature type="transmembrane region" description="Helical" evidence="6">
    <location>
        <begin position="373"/>
        <end position="395"/>
    </location>
</feature>
<keyword evidence="3 6" id="KW-0812">Transmembrane</keyword>
<evidence type="ECO:0000256" key="1">
    <source>
        <dbReference type="ARBA" id="ARBA00004651"/>
    </source>
</evidence>
<evidence type="ECO:0000313" key="9">
    <source>
        <dbReference type="EMBL" id="MFD1000784.1"/>
    </source>
</evidence>
<gene>
    <name evidence="9" type="ORF">ACFQ21_15770</name>
</gene>
<organism evidence="9 10">
    <name type="scientific">Ohtaekwangia kribbensis</name>
    <dbReference type="NCBI Taxonomy" id="688913"/>
    <lineage>
        <taxon>Bacteria</taxon>
        <taxon>Pseudomonadati</taxon>
        <taxon>Bacteroidota</taxon>
        <taxon>Cytophagia</taxon>
        <taxon>Cytophagales</taxon>
        <taxon>Fulvivirgaceae</taxon>
        <taxon>Ohtaekwangia</taxon>
    </lineage>
</organism>
<comment type="caution">
    <text evidence="9">The sequence shown here is derived from an EMBL/GenBank/DDBJ whole genome shotgun (WGS) entry which is preliminary data.</text>
</comment>
<feature type="transmembrane region" description="Helical" evidence="6">
    <location>
        <begin position="282"/>
        <end position="301"/>
    </location>
</feature>
<keyword evidence="4 6" id="KW-1133">Transmembrane helix</keyword>
<evidence type="ECO:0000256" key="3">
    <source>
        <dbReference type="ARBA" id="ARBA00022692"/>
    </source>
</evidence>
<evidence type="ECO:0000256" key="4">
    <source>
        <dbReference type="ARBA" id="ARBA00022989"/>
    </source>
</evidence>
<evidence type="ECO:0000256" key="6">
    <source>
        <dbReference type="SAM" id="Phobius"/>
    </source>
</evidence>
<protein>
    <submittedName>
        <fullName evidence="9">ABC transporter permease</fullName>
    </submittedName>
</protein>
<dbReference type="EMBL" id="JBHTKA010000007">
    <property type="protein sequence ID" value="MFD1000784.1"/>
    <property type="molecule type" value="Genomic_DNA"/>
</dbReference>
<dbReference type="PANTHER" id="PTHR30572:SF18">
    <property type="entry name" value="ABC-TYPE MACROLIDE FAMILY EXPORT SYSTEM PERMEASE COMPONENT 2"/>
    <property type="match status" value="1"/>
</dbReference>
<dbReference type="Proteomes" id="UP001597112">
    <property type="component" value="Unassembled WGS sequence"/>
</dbReference>
<accession>A0ABW3K3R3</accession>
<evidence type="ECO:0000313" key="10">
    <source>
        <dbReference type="Proteomes" id="UP001597112"/>
    </source>
</evidence>
<dbReference type="Pfam" id="PF02687">
    <property type="entry name" value="FtsX"/>
    <property type="match status" value="2"/>
</dbReference>
<proteinExistence type="predicted"/>
<feature type="transmembrane region" description="Helical" evidence="6">
    <location>
        <begin position="750"/>
        <end position="768"/>
    </location>
</feature>
<name>A0ABW3K3R3_9BACT</name>
<feature type="transmembrane region" description="Helical" evidence="6">
    <location>
        <begin position="667"/>
        <end position="688"/>
    </location>
</feature>
<dbReference type="InterPro" id="IPR003838">
    <property type="entry name" value="ABC3_permease_C"/>
</dbReference>
<sequence>MLRHNLLLIYRNFKRFKSTFFINLLGLSTGLACTLLIYLWVKDELNVDSFFENDDRLYEIMEHRVKTDGIWTAYTTSGPTAETLVNEMPEVAYAAAVGRVGKSTVSVDDTNLREVGKPVGTDFFRIFSHTLLVGEKDKLLADKNSIVISDALAMRLFKTTENIIGKTIDLDHELQLHVSGIFKKMPGNASDQFDFVWSFEKFKEGKEWLTGWGSTSALTYVLLKKDASVAAFNEKIKDLVKKKTDNNVTHRTMFAKRYSEIYLYSKYENGVLVGGRITYVKLFSVIAVFILIIACINFMNLSTAKASRRIKEVGIKKAVGAGRRTLISQYLGESLLLSFLSLMVALLVVDIALPHFNTITNKSLTLDFDSNLILAFTGIALFTGIIAGSYPALYLSGFNPATVLKGKINTVVGELWARKGLVVFQFSLSVIFIVSVLVVYKQIVYVQSSNLGYNKDNILYFGREGKLWDAGTLESFLAELRNTPGVAGASTLNHDFTGHMSGTYGVKWEGKDPDDATEFENFTVNYDVIEMMNLKMAEGRTFSQQFGSDSSKIIFNEKAIAFMGLKDPIGKTVQLWGQDMQIVGVVKDFHYESLHENLKPVFFRLAPQDTHIVMTRLAAGREKETLDQIQKLYLKFNPGFIFEYTFLDAEYQAQYAAEQRVAILSKYFAGLAIFISCLGLFGLAAFTAERRLKEIGIRKVLGSSELGIIFLLSGDFTKMVVLAVVIAIPASYLLITYWLGGFAYRIPLTWWYFALGGLLALLTAWLTVGTQAIKAARVNPAKCLKDE</sequence>
<reference evidence="10" key="1">
    <citation type="journal article" date="2019" name="Int. J. Syst. Evol. Microbiol.">
        <title>The Global Catalogue of Microorganisms (GCM) 10K type strain sequencing project: providing services to taxonomists for standard genome sequencing and annotation.</title>
        <authorList>
            <consortium name="The Broad Institute Genomics Platform"/>
            <consortium name="The Broad Institute Genome Sequencing Center for Infectious Disease"/>
            <person name="Wu L."/>
            <person name="Ma J."/>
        </authorList>
    </citation>
    <scope>NUCLEOTIDE SEQUENCE [LARGE SCALE GENOMIC DNA]</scope>
    <source>
        <strain evidence="10">CCUG 58938</strain>
    </source>
</reference>
<evidence type="ECO:0000259" key="7">
    <source>
        <dbReference type="Pfam" id="PF02687"/>
    </source>
</evidence>
<feature type="transmembrane region" description="Helical" evidence="6">
    <location>
        <begin position="334"/>
        <end position="353"/>
    </location>
</feature>
<keyword evidence="5 6" id="KW-0472">Membrane</keyword>
<evidence type="ECO:0000256" key="5">
    <source>
        <dbReference type="ARBA" id="ARBA00023136"/>
    </source>
</evidence>
<feature type="domain" description="ABC3 transporter permease C-terminal" evidence="7">
    <location>
        <begin position="668"/>
        <end position="780"/>
    </location>
</feature>
<evidence type="ECO:0000256" key="2">
    <source>
        <dbReference type="ARBA" id="ARBA00022475"/>
    </source>
</evidence>
<feature type="transmembrane region" description="Helical" evidence="6">
    <location>
        <begin position="20"/>
        <end position="41"/>
    </location>
</feature>
<feature type="transmembrane region" description="Helical" evidence="6">
    <location>
        <begin position="720"/>
        <end position="744"/>
    </location>
</feature>
<evidence type="ECO:0000259" key="8">
    <source>
        <dbReference type="Pfam" id="PF12704"/>
    </source>
</evidence>
<dbReference type="PANTHER" id="PTHR30572">
    <property type="entry name" value="MEMBRANE COMPONENT OF TRANSPORTER-RELATED"/>
    <property type="match status" value="1"/>
</dbReference>
<feature type="domain" description="MacB-like periplasmic core" evidence="8">
    <location>
        <begin position="21"/>
        <end position="238"/>
    </location>
</feature>
<keyword evidence="10" id="KW-1185">Reference proteome</keyword>